<dbReference type="PROSITE" id="PS50994">
    <property type="entry name" value="INTEGRASE"/>
    <property type="match status" value="1"/>
</dbReference>
<keyword evidence="4" id="KW-1185">Reference proteome</keyword>
<accession>A0A9X1F400</accession>
<dbReference type="RefSeq" id="WP_218404587.1">
    <property type="nucleotide sequence ID" value="NZ_JAGSPC010000001.1"/>
</dbReference>
<comment type="caution">
    <text evidence="3">The sequence shown here is derived from an EMBL/GenBank/DDBJ whole genome shotgun (WGS) entry which is preliminary data.</text>
</comment>
<dbReference type="AlphaFoldDB" id="A0A9X1F400"/>
<dbReference type="Pfam" id="PF09299">
    <property type="entry name" value="Mu-transpos_C"/>
    <property type="match status" value="1"/>
</dbReference>
<dbReference type="InterPro" id="IPR015378">
    <property type="entry name" value="Transposase-like_Mu_C"/>
</dbReference>
<dbReference type="InterPro" id="IPR001584">
    <property type="entry name" value="Integrase_cat-core"/>
</dbReference>
<dbReference type="EMBL" id="JAGSPC010000001">
    <property type="protein sequence ID" value="MBV7259354.1"/>
    <property type="molecule type" value="Genomic_DNA"/>
</dbReference>
<feature type="region of interest" description="Disordered" evidence="1">
    <location>
        <begin position="691"/>
        <end position="716"/>
    </location>
</feature>
<gene>
    <name evidence="3" type="ORF">KCG46_07185</name>
</gene>
<dbReference type="Proteomes" id="UP001138681">
    <property type="component" value="Unassembled WGS sequence"/>
</dbReference>
<dbReference type="GO" id="GO:0015074">
    <property type="term" value="P:DNA integration"/>
    <property type="evidence" value="ECO:0007669"/>
    <property type="project" value="InterPro"/>
</dbReference>
<feature type="domain" description="Integrase catalytic" evidence="2">
    <location>
        <begin position="281"/>
        <end position="489"/>
    </location>
</feature>
<evidence type="ECO:0000313" key="4">
    <source>
        <dbReference type="Proteomes" id="UP001138681"/>
    </source>
</evidence>
<sequence length="733" mass="82834">MTHAIQESRPNSDASLYPKLRIHARDSVWVKNEEYIAQSRHGDKWAMLKLATNESIILSDNELFELYGAGELKWRSRPSLNAPLSPLAPQALSENANCDAMRKHDYVQYVSEHADGYRCSKPWIKERIDEKADLIGDKNPPSSSSVLNWKKLHDAHYAEIGLAAYAARHDLKGKRGSRLPEISQEAIERALDRYSQGGSVVDAHVEAEKFIFEFNQSAAGKKFCKTALPKFLTKTGTLASPSLSTLRREISQKVSPYVAEAGRVGKYSARKKFQTYQTRSLPERPYAEVEVDFTPMDVLLVAENGAHLGRPSLVVFLDRATRMVLGFSVSFDVPTYAAVIGGIKHATYRKEISHIDGLKDEDWPCMGRIERLYIDNGLEFANTHLRTASAQLGFEIVRLPPREPWLKGLVERFMREAAKFAHRLPGTTHSNAVDHRQYEEPEPPVLTMTEFRDMVTKWIVTDYNASPNRALGRVPGVSRSPIDAWRDKLDTFDLPILPDKKLFIALAGEHEERTVQKYGVEWDHIRYWTPELDRILTHPSHRAKSSSGRPAKYQVHRDPYDLSKVYLHSGDTDPVIELPAVQKWAEYTRGLTVHQHRLCRQHELVREEQRSDPIALMKAKAAIIEAGLGVLKSGTRKKLERNLVRFLYGDRAQLLHADVAQGSPQVPGHEPMPLSPLMPTPALIVAERYRENRKSAVAPDPQVAGPTSTPVEDDMDEIEKFASEMKSGVRTDD</sequence>
<evidence type="ECO:0000259" key="2">
    <source>
        <dbReference type="PROSITE" id="PS50994"/>
    </source>
</evidence>
<protein>
    <submittedName>
        <fullName evidence="3">Transposase</fullName>
    </submittedName>
</protein>
<reference evidence="3" key="1">
    <citation type="submission" date="2021-04" db="EMBL/GenBank/DDBJ databases">
        <authorList>
            <person name="Pira H."/>
            <person name="Risdian C."/>
            <person name="Wink J."/>
        </authorList>
    </citation>
    <scope>NUCLEOTIDE SEQUENCE</scope>
    <source>
        <strain evidence="3">WH158</strain>
    </source>
</reference>
<proteinExistence type="predicted"/>
<organism evidence="3 4">
    <name type="scientific">Erythrobacter crassostreae</name>
    <dbReference type="NCBI Taxonomy" id="2828328"/>
    <lineage>
        <taxon>Bacteria</taxon>
        <taxon>Pseudomonadati</taxon>
        <taxon>Pseudomonadota</taxon>
        <taxon>Alphaproteobacteria</taxon>
        <taxon>Sphingomonadales</taxon>
        <taxon>Erythrobacteraceae</taxon>
        <taxon>Erythrobacter/Porphyrobacter group</taxon>
        <taxon>Erythrobacter</taxon>
    </lineage>
</organism>
<name>A0A9X1F400_9SPHN</name>
<evidence type="ECO:0000313" key="3">
    <source>
        <dbReference type="EMBL" id="MBV7259354.1"/>
    </source>
</evidence>
<evidence type="ECO:0000256" key="1">
    <source>
        <dbReference type="SAM" id="MobiDB-lite"/>
    </source>
</evidence>